<dbReference type="OrthoDB" id="431497at2759"/>
<evidence type="ECO:0000256" key="2">
    <source>
        <dbReference type="ARBA" id="ARBA00022448"/>
    </source>
</evidence>
<comment type="caution">
    <text evidence="12">The sequence shown here is derived from an EMBL/GenBank/DDBJ whole genome shotgun (WGS) entry which is preliminary data.</text>
</comment>
<feature type="transmembrane region" description="Helical" evidence="9">
    <location>
        <begin position="732"/>
        <end position="753"/>
    </location>
</feature>
<dbReference type="Pfam" id="PF15249">
    <property type="entry name" value="GLTSCR1"/>
    <property type="match status" value="1"/>
</dbReference>
<dbReference type="PRINTS" id="PR00762">
    <property type="entry name" value="CLCHANNEL"/>
</dbReference>
<dbReference type="InterPro" id="IPR046342">
    <property type="entry name" value="CBS_dom_sf"/>
</dbReference>
<feature type="transmembrane region" description="Helical" evidence="9">
    <location>
        <begin position="643"/>
        <end position="664"/>
    </location>
</feature>
<keyword evidence="3 9" id="KW-0812">Transmembrane</keyword>
<comment type="subcellular location">
    <subcellularLocation>
        <location evidence="1 9">Membrane</location>
        <topology evidence="1 9">Multi-pass membrane protein</topology>
    </subcellularLocation>
</comment>
<feature type="transmembrane region" description="Helical" evidence="9">
    <location>
        <begin position="944"/>
        <end position="963"/>
    </location>
</feature>
<feature type="region of interest" description="Disordered" evidence="10">
    <location>
        <begin position="514"/>
        <end position="538"/>
    </location>
</feature>
<feature type="compositionally biased region" description="Polar residues" evidence="10">
    <location>
        <begin position="522"/>
        <end position="531"/>
    </location>
</feature>
<keyword evidence="6 9" id="KW-0472">Membrane</keyword>
<evidence type="ECO:0000313" key="13">
    <source>
        <dbReference type="Proteomes" id="UP000541558"/>
    </source>
</evidence>
<feature type="transmembrane region" description="Helical" evidence="9">
    <location>
        <begin position="983"/>
        <end position="1002"/>
    </location>
</feature>
<keyword evidence="8" id="KW-0129">CBS domain</keyword>
<evidence type="ECO:0000256" key="4">
    <source>
        <dbReference type="ARBA" id="ARBA00022989"/>
    </source>
</evidence>
<keyword evidence="5 9" id="KW-0406">Ion transport</keyword>
<keyword evidence="7 9" id="KW-0868">Chloride</keyword>
<dbReference type="FunFam" id="1.10.3080.10:FF:000013">
    <property type="entry name" value="Voltage-gated chloride channel (ClcA)"/>
    <property type="match status" value="1"/>
</dbReference>
<comment type="caution">
    <text evidence="9">Lacks conserved residue(s) required for the propagation of feature annotation.</text>
</comment>
<dbReference type="PROSITE" id="PS51371">
    <property type="entry name" value="CBS"/>
    <property type="match status" value="1"/>
</dbReference>
<evidence type="ECO:0000259" key="11">
    <source>
        <dbReference type="PROSITE" id="PS51371"/>
    </source>
</evidence>
<sequence length="1369" mass="149308">MSTGVASTWNAEGNQNPGNWSGYVQQSTPSYNGQLQSSTPIASTSGASFTWQAPAHWKVDQTATAPPVLPAYVKKVPKTKDRTTEEQEIISQTAARFAAKLAQDHAAVLNPDVDTPFEDEADVVKRLLPYHIFQQPKEDLDTVIQGKGKGKAVEYDLKTEVEDTKFALECHKRQEKLRARWRNIKIREGERASPDTQAYVLAQAVLETDRAETASLNTELRAARSELDRIQREQRAASNASRVTQFTVSATPSTAQTTQPQTQYYRPYPYTYAQQPYGSPAPTSTTLTFPATPVTAPTYTAYQPTNAIPVQLPVSSLPHLHQLGIVPVPSTSLPPEGQPQPPAILRGSSANGTMLSLEINVSLLQSSQMSGLAVILNGLVARNTAQAASAAASASSPPNPVAMRKPGEASAEVLRDTELIPQSLSQPPPSWLMPYTPEAEPPLTPGAPLAPELRRQRLMRIGSTATVRTINLPSIDNNVRQQAENGGYISPPTPASPESPTFMTASGFTERTSLAGDDASRNYGTLSQGRSTEGKKSKHPYQFLNNVLHRSSSTIGTVRPTFREFRYSRFAASRPISAYDPPVNVKDQEVDGGDAKINGIRVWYSSFTSIDWLHDAIKDSLRFSRLRNRKSVRARVRLAFDRTLGWVIVTIVGFLTAVVAFLVVKSEQFLFDLKEGYCEDSWLKSKGFCCPASPSGRLRVSPYASEESCAAWRLWSEVFSSPEGWEATLVEYVSYTIIALLLALASCLLTLYLTDSTTFVTRKESGVASTQAQMDKDSDGSVPQPQRKVMYYAAGSGIPEIKTILSGFVIHGYLGVRVLFTKSVGLALSVASGLSLGKEGPFVHIASCVGNIVSRIASKYELNEGKRREILSAACAAGVAVAFGAPIGGTLFSLEEVSYFFPPKVMWRSFFCAMIAAITLKMLDPFGTGKLVLFQVTYDKDWHAYELVPFLFLGVFGGAYGAYFSKLNYWWSKHVRGKTWLGTHPIAEVLLITSLTSILCFLNPYTRMGGTELVYNLFAECRMGSHSTLCVSNPGSWENAGPVVNAILTAMIVKGALTIVTFGIKVPAGIFIPTLGVGACAGRILGILMQWLQVKNPDSALFASCKGDLNCMVPGLYAMVGAAAALSGVTRTTVSLAVIMFELTDTLTYAVPIMLSVLVAKTVADALEPKGIYDLVIELQQLPYLDYKHEYTWGKIQISDVVSRDLMSIRVDDDNTVQSLSEKFLALVASGAHDSGFPILRKDGDELGLRMVGYIGANELEHALSIVADTPEGEIQFQAPFITDAASSISSFAEPAGSYPSSDDPFDFTPYMDQAPLTLSIQSPLEMLHRFFVKLGARYVVVVDADGLYEGMIEKKNWLAFLSEMEKKE</sequence>
<protein>
    <recommendedName>
        <fullName evidence="9">Chloride channel protein</fullName>
    </recommendedName>
</protein>
<dbReference type="SUPFAM" id="SSF81340">
    <property type="entry name" value="Clc chloride channel"/>
    <property type="match status" value="1"/>
</dbReference>
<dbReference type="InterPro" id="IPR015671">
    <property type="entry name" value="GSCR1_dom"/>
</dbReference>
<keyword evidence="4 9" id="KW-1133">Transmembrane helix</keyword>
<feature type="region of interest" description="Disordered" evidence="10">
    <location>
        <begin position="234"/>
        <end position="258"/>
    </location>
</feature>
<dbReference type="PANTHER" id="PTHR45711:SF6">
    <property type="entry name" value="CHLORIDE CHANNEL PROTEIN"/>
    <property type="match status" value="1"/>
</dbReference>
<feature type="transmembrane region" description="Helical" evidence="9">
    <location>
        <begin position="905"/>
        <end position="923"/>
    </location>
</feature>
<dbReference type="EMBL" id="JAACJK010000219">
    <property type="protein sequence ID" value="KAF5317221.1"/>
    <property type="molecule type" value="Genomic_DNA"/>
</dbReference>
<evidence type="ECO:0000256" key="8">
    <source>
        <dbReference type="PROSITE-ProRule" id="PRU00703"/>
    </source>
</evidence>
<feature type="region of interest" description="Disordered" evidence="10">
    <location>
        <begin position="390"/>
        <end position="448"/>
    </location>
</feature>
<evidence type="ECO:0000313" key="12">
    <source>
        <dbReference type="EMBL" id="KAF5317221.1"/>
    </source>
</evidence>
<evidence type="ECO:0000256" key="6">
    <source>
        <dbReference type="ARBA" id="ARBA00023136"/>
    </source>
</evidence>
<feature type="region of interest" description="Disordered" evidence="10">
    <location>
        <begin position="1"/>
        <end position="39"/>
    </location>
</feature>
<dbReference type="InterPro" id="IPR000644">
    <property type="entry name" value="CBS_dom"/>
</dbReference>
<comment type="similarity">
    <text evidence="9">Belongs to the chloride channel (TC 2.A.49) family.</text>
</comment>
<organism evidence="12 13">
    <name type="scientific">Ephemerocybe angulata</name>
    <dbReference type="NCBI Taxonomy" id="980116"/>
    <lineage>
        <taxon>Eukaryota</taxon>
        <taxon>Fungi</taxon>
        <taxon>Dikarya</taxon>
        <taxon>Basidiomycota</taxon>
        <taxon>Agaricomycotina</taxon>
        <taxon>Agaricomycetes</taxon>
        <taxon>Agaricomycetidae</taxon>
        <taxon>Agaricales</taxon>
        <taxon>Agaricineae</taxon>
        <taxon>Psathyrellaceae</taxon>
        <taxon>Ephemerocybe</taxon>
    </lineage>
</organism>
<dbReference type="InterPro" id="IPR001807">
    <property type="entry name" value="ClC"/>
</dbReference>
<dbReference type="Gene3D" id="1.10.3080.10">
    <property type="entry name" value="Clc chloride channel"/>
    <property type="match status" value="1"/>
</dbReference>
<feature type="compositionally biased region" description="Polar residues" evidence="10">
    <location>
        <begin position="236"/>
        <end position="249"/>
    </location>
</feature>
<feature type="transmembrane region" description="Helical" evidence="9">
    <location>
        <begin position="870"/>
        <end position="893"/>
    </location>
</feature>
<evidence type="ECO:0000256" key="10">
    <source>
        <dbReference type="SAM" id="MobiDB-lite"/>
    </source>
</evidence>
<evidence type="ECO:0000256" key="3">
    <source>
        <dbReference type="ARBA" id="ARBA00022692"/>
    </source>
</evidence>
<evidence type="ECO:0000256" key="7">
    <source>
        <dbReference type="ARBA" id="ARBA00023214"/>
    </source>
</evidence>
<evidence type="ECO:0000256" key="1">
    <source>
        <dbReference type="ARBA" id="ARBA00004141"/>
    </source>
</evidence>
<gene>
    <name evidence="12" type="ORF">D9611_003826</name>
</gene>
<dbReference type="SUPFAM" id="SSF54631">
    <property type="entry name" value="CBS-domain pair"/>
    <property type="match status" value="1"/>
</dbReference>
<keyword evidence="13" id="KW-1185">Reference proteome</keyword>
<name>A0A8H5B6L7_9AGAR</name>
<proteinExistence type="inferred from homology"/>
<dbReference type="GO" id="GO:0005886">
    <property type="term" value="C:plasma membrane"/>
    <property type="evidence" value="ECO:0007669"/>
    <property type="project" value="TreeGrafter"/>
</dbReference>
<dbReference type="GO" id="GO:0005794">
    <property type="term" value="C:Golgi apparatus"/>
    <property type="evidence" value="ECO:0007669"/>
    <property type="project" value="TreeGrafter"/>
</dbReference>
<evidence type="ECO:0000256" key="9">
    <source>
        <dbReference type="RuleBase" id="RU361221"/>
    </source>
</evidence>
<feature type="domain" description="CBS" evidence="11">
    <location>
        <begin position="1312"/>
        <end position="1369"/>
    </location>
</feature>
<dbReference type="CDD" id="cd03684">
    <property type="entry name" value="ClC_3_like"/>
    <property type="match status" value="1"/>
</dbReference>
<reference evidence="12 13" key="1">
    <citation type="journal article" date="2020" name="ISME J.">
        <title>Uncovering the hidden diversity of litter-decomposition mechanisms in mushroom-forming fungi.</title>
        <authorList>
            <person name="Floudas D."/>
            <person name="Bentzer J."/>
            <person name="Ahren D."/>
            <person name="Johansson T."/>
            <person name="Persson P."/>
            <person name="Tunlid A."/>
        </authorList>
    </citation>
    <scope>NUCLEOTIDE SEQUENCE [LARGE SCALE GENOMIC DNA]</scope>
    <source>
        <strain evidence="12 13">CBS 175.51</strain>
    </source>
</reference>
<dbReference type="PANTHER" id="PTHR45711">
    <property type="entry name" value="CHLORIDE CHANNEL PROTEIN"/>
    <property type="match status" value="1"/>
</dbReference>
<dbReference type="InterPro" id="IPR014743">
    <property type="entry name" value="Cl-channel_core"/>
</dbReference>
<dbReference type="Pfam" id="PF00654">
    <property type="entry name" value="Voltage_CLC"/>
    <property type="match status" value="1"/>
</dbReference>
<dbReference type="Proteomes" id="UP000541558">
    <property type="component" value="Unassembled WGS sequence"/>
</dbReference>
<keyword evidence="2 9" id="KW-0813">Transport</keyword>
<accession>A0A8H5B6L7</accession>
<dbReference type="GO" id="GO:0005769">
    <property type="term" value="C:early endosome"/>
    <property type="evidence" value="ECO:0007669"/>
    <property type="project" value="TreeGrafter"/>
</dbReference>
<evidence type="ECO:0000256" key="5">
    <source>
        <dbReference type="ARBA" id="ARBA00023065"/>
    </source>
</evidence>
<dbReference type="GO" id="GO:0005247">
    <property type="term" value="F:voltage-gated chloride channel activity"/>
    <property type="evidence" value="ECO:0007669"/>
    <property type="project" value="TreeGrafter"/>
</dbReference>